<name>A0A4Q0M6Q1_9HYPH</name>
<dbReference type="InterPro" id="IPR016181">
    <property type="entry name" value="Acyl_CoA_acyltransferase"/>
</dbReference>
<reference evidence="2 3" key="1">
    <citation type="submission" date="2018-12" db="EMBL/GenBank/DDBJ databases">
        <title>bacterium Hansschlegelia zhihuaiae S113.</title>
        <authorList>
            <person name="He J."/>
        </authorList>
    </citation>
    <scope>NUCLEOTIDE SEQUENCE [LARGE SCALE GENOMIC DNA]</scope>
    <source>
        <strain evidence="2 3">S 113</strain>
    </source>
</reference>
<evidence type="ECO:0000259" key="1">
    <source>
        <dbReference type="PROSITE" id="PS51186"/>
    </source>
</evidence>
<accession>A0A4Q0M6Q1</accession>
<dbReference type="PROSITE" id="PS51186">
    <property type="entry name" value="GNAT"/>
    <property type="match status" value="1"/>
</dbReference>
<protein>
    <submittedName>
        <fullName evidence="2">N-acetyltransferase</fullName>
    </submittedName>
</protein>
<sequence>MNWLDIREAGPADAEQVGILLTGAFPSRAEADLVAALREAGDIALELVAEVDGEIVGSAVFPKLASDAGLAVAALAPLAVRAGGRRQGLGAALVHQGLIELTARGHDWCLVLGDPAYYGRFGFSAEKAEGFSTPYDGPHQQAVALKLGGAPAAGGLAYPAAFAALG</sequence>
<dbReference type="InterPro" id="IPR000182">
    <property type="entry name" value="GNAT_dom"/>
</dbReference>
<dbReference type="SUPFAM" id="SSF55729">
    <property type="entry name" value="Acyl-CoA N-acyltransferases (Nat)"/>
    <property type="match status" value="1"/>
</dbReference>
<keyword evidence="3" id="KW-1185">Reference proteome</keyword>
<dbReference type="GO" id="GO:0016747">
    <property type="term" value="F:acyltransferase activity, transferring groups other than amino-acyl groups"/>
    <property type="evidence" value="ECO:0007669"/>
    <property type="project" value="InterPro"/>
</dbReference>
<dbReference type="AlphaFoldDB" id="A0A4Q0M6Q1"/>
<dbReference type="OrthoDB" id="9797178at2"/>
<organism evidence="2 3">
    <name type="scientific">Hansschlegelia zhihuaiae</name>
    <dbReference type="NCBI Taxonomy" id="405005"/>
    <lineage>
        <taxon>Bacteria</taxon>
        <taxon>Pseudomonadati</taxon>
        <taxon>Pseudomonadota</taxon>
        <taxon>Alphaproteobacteria</taxon>
        <taxon>Hyphomicrobiales</taxon>
        <taxon>Methylopilaceae</taxon>
        <taxon>Hansschlegelia</taxon>
    </lineage>
</organism>
<comment type="caution">
    <text evidence="2">The sequence shown here is derived from an EMBL/GenBank/DDBJ whole genome shotgun (WGS) entry which is preliminary data.</text>
</comment>
<keyword evidence="2" id="KW-0808">Transferase</keyword>
<dbReference type="EMBL" id="RYFI01000024">
    <property type="protein sequence ID" value="RXF68727.1"/>
    <property type="molecule type" value="Genomic_DNA"/>
</dbReference>
<feature type="domain" description="N-acetyltransferase" evidence="1">
    <location>
        <begin position="4"/>
        <end position="150"/>
    </location>
</feature>
<dbReference type="Pfam" id="PF13508">
    <property type="entry name" value="Acetyltransf_7"/>
    <property type="match status" value="1"/>
</dbReference>
<evidence type="ECO:0000313" key="3">
    <source>
        <dbReference type="Proteomes" id="UP000289708"/>
    </source>
</evidence>
<dbReference type="Proteomes" id="UP000289708">
    <property type="component" value="Unassembled WGS sequence"/>
</dbReference>
<dbReference type="Gene3D" id="3.40.630.30">
    <property type="match status" value="1"/>
</dbReference>
<evidence type="ECO:0000313" key="2">
    <source>
        <dbReference type="EMBL" id="RXF68727.1"/>
    </source>
</evidence>
<proteinExistence type="predicted"/>
<gene>
    <name evidence="2" type="ORF">EK403_19355</name>
</gene>
<dbReference type="RefSeq" id="WP_128779108.1">
    <property type="nucleotide sequence ID" value="NZ_RYFI01000024.1"/>
</dbReference>